<accession>A0ABW5BCV6</accession>
<comment type="similarity">
    <text evidence="2">Belongs to the HPPK family.</text>
</comment>
<keyword evidence="15" id="KW-1185">Reference proteome</keyword>
<dbReference type="NCBIfam" id="TIGR01498">
    <property type="entry name" value="folK"/>
    <property type="match status" value="1"/>
</dbReference>
<dbReference type="SUPFAM" id="SSF55083">
    <property type="entry name" value="6-hydroxymethyl-7,8-dihydropterin pyrophosphokinase, HPPK"/>
    <property type="match status" value="1"/>
</dbReference>
<evidence type="ECO:0000256" key="6">
    <source>
        <dbReference type="ARBA" id="ARBA00022741"/>
    </source>
</evidence>
<evidence type="ECO:0000256" key="8">
    <source>
        <dbReference type="ARBA" id="ARBA00022840"/>
    </source>
</evidence>
<dbReference type="PANTHER" id="PTHR43071">
    <property type="entry name" value="2-AMINO-4-HYDROXY-6-HYDROXYMETHYLDIHYDROPTERIDINE PYROPHOSPHOKINASE"/>
    <property type="match status" value="1"/>
</dbReference>
<comment type="caution">
    <text evidence="14">The sequence shown here is derived from an EMBL/GenBank/DDBJ whole genome shotgun (WGS) entry which is preliminary data.</text>
</comment>
<evidence type="ECO:0000256" key="2">
    <source>
        <dbReference type="ARBA" id="ARBA00005810"/>
    </source>
</evidence>
<evidence type="ECO:0000313" key="14">
    <source>
        <dbReference type="EMBL" id="MFD2203968.1"/>
    </source>
</evidence>
<dbReference type="Pfam" id="PF01288">
    <property type="entry name" value="HPPK"/>
    <property type="match status" value="1"/>
</dbReference>
<evidence type="ECO:0000256" key="12">
    <source>
        <dbReference type="ARBA" id="ARBA00033413"/>
    </source>
</evidence>
<keyword evidence="6" id="KW-0547">Nucleotide-binding</keyword>
<dbReference type="PANTHER" id="PTHR43071:SF1">
    <property type="entry name" value="2-AMINO-4-HYDROXY-6-HYDROXYMETHYLDIHYDROPTERIDINE PYROPHOSPHOKINASE"/>
    <property type="match status" value="1"/>
</dbReference>
<dbReference type="EC" id="2.7.6.3" evidence="3"/>
<evidence type="ECO:0000256" key="10">
    <source>
        <dbReference type="ARBA" id="ARBA00029409"/>
    </source>
</evidence>
<dbReference type="CDD" id="cd00483">
    <property type="entry name" value="HPPK"/>
    <property type="match status" value="1"/>
</dbReference>
<evidence type="ECO:0000256" key="1">
    <source>
        <dbReference type="ARBA" id="ARBA00005051"/>
    </source>
</evidence>
<name>A0ABW5BCV6_9BACT</name>
<evidence type="ECO:0000256" key="5">
    <source>
        <dbReference type="ARBA" id="ARBA00022679"/>
    </source>
</evidence>
<evidence type="ECO:0000313" key="15">
    <source>
        <dbReference type="Proteomes" id="UP001597414"/>
    </source>
</evidence>
<dbReference type="RefSeq" id="WP_380807140.1">
    <property type="nucleotide sequence ID" value="NZ_JBHUIV010000037.1"/>
</dbReference>
<keyword evidence="8" id="KW-0067">ATP-binding</keyword>
<sequence length="164" mass="18720">MEKLVLIIGGNLGDRIKLIHETVLMLNQIFGFPLLSSSIFESSPWGGNSSGKYLNQVLVYNTDVNPKKVLELIQHIENSLGRKRDVKWGDRTMDIDIIYYGKKVMSSKTLTIPHPYISERKFVLEPLQEILPDFIHPVIKKSHIQLNGECLDKSEVKKYQKSPG</sequence>
<evidence type="ECO:0000256" key="3">
    <source>
        <dbReference type="ARBA" id="ARBA00013253"/>
    </source>
</evidence>
<reference evidence="15" key="1">
    <citation type="journal article" date="2019" name="Int. J. Syst. Evol. Microbiol.">
        <title>The Global Catalogue of Microorganisms (GCM) 10K type strain sequencing project: providing services to taxonomists for standard genome sequencing and annotation.</title>
        <authorList>
            <consortium name="The Broad Institute Genomics Platform"/>
            <consortium name="The Broad Institute Genome Sequencing Center for Infectious Disease"/>
            <person name="Wu L."/>
            <person name="Ma J."/>
        </authorList>
    </citation>
    <scope>NUCLEOTIDE SEQUENCE [LARGE SCALE GENOMIC DNA]</scope>
    <source>
        <strain evidence="15">KCTC 19812</strain>
    </source>
</reference>
<comment type="pathway">
    <text evidence="1">Cofactor biosynthesis; tetrahydrofolate biosynthesis; 2-amino-4-hydroxy-6-hydroxymethyl-7,8-dihydropteridine diphosphate from 7,8-dihydroneopterin triphosphate: step 4/4.</text>
</comment>
<dbReference type="Gene3D" id="3.30.70.560">
    <property type="entry name" value="7,8-Dihydro-6-hydroxymethylpterin-pyrophosphokinase HPPK"/>
    <property type="match status" value="1"/>
</dbReference>
<gene>
    <name evidence="14" type="primary">folK</name>
    <name evidence="14" type="ORF">ACFSKV_20505</name>
</gene>
<keyword evidence="9" id="KW-0289">Folate biosynthesis</keyword>
<dbReference type="Proteomes" id="UP001597414">
    <property type="component" value="Unassembled WGS sequence"/>
</dbReference>
<keyword evidence="7" id="KW-0418">Kinase</keyword>
<keyword evidence="5 14" id="KW-0808">Transferase</keyword>
<dbReference type="InterPro" id="IPR000550">
    <property type="entry name" value="Hppk"/>
</dbReference>
<dbReference type="EMBL" id="JBHUIV010000037">
    <property type="protein sequence ID" value="MFD2203968.1"/>
    <property type="molecule type" value="Genomic_DNA"/>
</dbReference>
<dbReference type="GO" id="GO:0003848">
    <property type="term" value="F:2-amino-4-hydroxy-6-hydroxymethyldihydropteridine diphosphokinase activity"/>
    <property type="evidence" value="ECO:0007669"/>
    <property type="project" value="UniProtKB-EC"/>
</dbReference>
<dbReference type="InterPro" id="IPR035907">
    <property type="entry name" value="Hppk_sf"/>
</dbReference>
<protein>
    <recommendedName>
        <fullName evidence="4">2-amino-4-hydroxy-6-hydroxymethyldihydropteridine pyrophosphokinase</fullName>
        <ecNumber evidence="3">2.7.6.3</ecNumber>
    </recommendedName>
    <alternativeName>
        <fullName evidence="11">6-hydroxymethyl-7,8-dihydropterin pyrophosphokinase</fullName>
    </alternativeName>
    <alternativeName>
        <fullName evidence="12">7,8-dihydro-6-hydroxymethylpterin-pyrophosphokinase</fullName>
    </alternativeName>
</protein>
<evidence type="ECO:0000256" key="7">
    <source>
        <dbReference type="ARBA" id="ARBA00022777"/>
    </source>
</evidence>
<proteinExistence type="inferred from homology"/>
<comment type="function">
    <text evidence="10">Catalyzes the transfer of pyrophosphate from adenosine triphosphate (ATP) to 6-hydroxymethyl-7,8-dihydropterin, an enzymatic step in folate biosynthesis pathway.</text>
</comment>
<organism evidence="14 15">
    <name type="scientific">Shivajiella indica</name>
    <dbReference type="NCBI Taxonomy" id="872115"/>
    <lineage>
        <taxon>Bacteria</taxon>
        <taxon>Pseudomonadati</taxon>
        <taxon>Bacteroidota</taxon>
        <taxon>Cytophagia</taxon>
        <taxon>Cytophagales</taxon>
        <taxon>Cyclobacteriaceae</taxon>
        <taxon>Shivajiella</taxon>
    </lineage>
</organism>
<feature type="domain" description="7,8-dihydro-6-hydroxymethylpterin-pyrophosphokinase" evidence="13">
    <location>
        <begin position="6"/>
        <end position="132"/>
    </location>
</feature>
<evidence type="ECO:0000256" key="4">
    <source>
        <dbReference type="ARBA" id="ARBA00016218"/>
    </source>
</evidence>
<evidence type="ECO:0000256" key="9">
    <source>
        <dbReference type="ARBA" id="ARBA00022909"/>
    </source>
</evidence>
<evidence type="ECO:0000256" key="11">
    <source>
        <dbReference type="ARBA" id="ARBA00029766"/>
    </source>
</evidence>
<evidence type="ECO:0000259" key="13">
    <source>
        <dbReference type="Pfam" id="PF01288"/>
    </source>
</evidence>